<feature type="domain" description="Hemerythrin-like" evidence="5">
    <location>
        <begin position="14"/>
        <end position="123"/>
    </location>
</feature>
<keyword evidence="4" id="KW-0408">Iron</keyword>
<evidence type="ECO:0000259" key="5">
    <source>
        <dbReference type="Pfam" id="PF01814"/>
    </source>
</evidence>
<evidence type="ECO:0000256" key="4">
    <source>
        <dbReference type="ARBA" id="ARBA00023004"/>
    </source>
</evidence>
<keyword evidence="2" id="KW-0561">Oxygen transport</keyword>
<dbReference type="Pfam" id="PF01814">
    <property type="entry name" value="Hemerythrin"/>
    <property type="match status" value="1"/>
</dbReference>
<dbReference type="EMBL" id="NXLS01000009">
    <property type="protein sequence ID" value="RDU62047.1"/>
    <property type="molecule type" value="Genomic_DNA"/>
</dbReference>
<dbReference type="PANTHER" id="PTHR37164">
    <property type="entry name" value="BACTERIOHEMERYTHRIN"/>
    <property type="match status" value="1"/>
</dbReference>
<name>A0A3D8IA84_9HELI</name>
<dbReference type="AlphaFoldDB" id="A0A3D8IA84"/>
<evidence type="ECO:0000313" key="6">
    <source>
        <dbReference type="EMBL" id="RDU62047.1"/>
    </source>
</evidence>
<dbReference type="NCBIfam" id="TIGR02481">
    <property type="entry name" value="hemeryth_dom"/>
    <property type="match status" value="1"/>
</dbReference>
<dbReference type="InterPro" id="IPR012312">
    <property type="entry name" value="Hemerythrin-like"/>
</dbReference>
<accession>A0A3D8IA84</accession>
<sequence>MLPAWSKEISVHNEKIDEQHKKLFEIAGRAYMMTEKKSSKEEVIGVLRELLEYTKEHFKDEEEYMQSISFPRLEAHRAIHQDIIRDMVSAVTRVQNLNDLKDEIAKIAKNWLLVHIIKEDMQIEKFRRNTCPLPIKPTEPKPEEKPVQTENKKIEYFCSCPNKVHYVPIDVDKKIRAGGVFNCKVCKQAIQPK</sequence>
<keyword evidence="7" id="KW-1185">Reference proteome</keyword>
<evidence type="ECO:0000256" key="1">
    <source>
        <dbReference type="ARBA" id="ARBA00010587"/>
    </source>
</evidence>
<dbReference type="GO" id="GO:0046872">
    <property type="term" value="F:metal ion binding"/>
    <property type="evidence" value="ECO:0007669"/>
    <property type="project" value="UniProtKB-KW"/>
</dbReference>
<dbReference type="InterPro" id="IPR016131">
    <property type="entry name" value="Haemerythrin_Fe_BS"/>
</dbReference>
<dbReference type="PROSITE" id="PS00550">
    <property type="entry name" value="HEMERYTHRINS"/>
    <property type="match status" value="1"/>
</dbReference>
<keyword evidence="3" id="KW-0479">Metal-binding</keyword>
<dbReference type="OrthoDB" id="9774644at2"/>
<dbReference type="PANTHER" id="PTHR37164:SF1">
    <property type="entry name" value="BACTERIOHEMERYTHRIN"/>
    <property type="match status" value="1"/>
</dbReference>
<evidence type="ECO:0000256" key="2">
    <source>
        <dbReference type="ARBA" id="ARBA00022621"/>
    </source>
</evidence>
<evidence type="ECO:0000256" key="3">
    <source>
        <dbReference type="ARBA" id="ARBA00022723"/>
    </source>
</evidence>
<dbReference type="InterPro" id="IPR050669">
    <property type="entry name" value="Hemerythrin"/>
</dbReference>
<proteinExistence type="inferred from homology"/>
<dbReference type="Proteomes" id="UP000256650">
    <property type="component" value="Unassembled WGS sequence"/>
</dbReference>
<dbReference type="Gene3D" id="1.20.120.50">
    <property type="entry name" value="Hemerythrin-like"/>
    <property type="match status" value="1"/>
</dbReference>
<reference evidence="6 7" key="1">
    <citation type="submission" date="2018-04" db="EMBL/GenBank/DDBJ databases">
        <title>Novel Campyloabacter and Helicobacter Species and Strains.</title>
        <authorList>
            <person name="Mannion A.J."/>
            <person name="Shen Z."/>
            <person name="Fox J.G."/>
        </authorList>
    </citation>
    <scope>NUCLEOTIDE SEQUENCE [LARGE SCALE GENOMIC DNA]</scope>
    <source>
        <strain evidence="6 7">MIT 99-5101</strain>
    </source>
</reference>
<dbReference type="NCBIfam" id="NF033749">
    <property type="entry name" value="bact_hemeryth"/>
    <property type="match status" value="1"/>
</dbReference>
<dbReference type="GO" id="GO:0005344">
    <property type="term" value="F:oxygen carrier activity"/>
    <property type="evidence" value="ECO:0007669"/>
    <property type="project" value="UniProtKB-KW"/>
</dbReference>
<keyword evidence="2" id="KW-0813">Transport</keyword>
<dbReference type="GeneID" id="82536257"/>
<comment type="caution">
    <text evidence="6">The sequence shown here is derived from an EMBL/GenBank/DDBJ whole genome shotgun (WGS) entry which is preliminary data.</text>
</comment>
<dbReference type="SUPFAM" id="SSF47188">
    <property type="entry name" value="Hemerythrin-like"/>
    <property type="match status" value="1"/>
</dbReference>
<gene>
    <name evidence="6" type="ORF">CQA43_08185</name>
</gene>
<protein>
    <recommendedName>
        <fullName evidence="5">Hemerythrin-like domain-containing protein</fullName>
    </recommendedName>
</protein>
<dbReference type="RefSeq" id="WP_115552108.1">
    <property type="nucleotide sequence ID" value="NZ_CAOOSM010000015.1"/>
</dbReference>
<comment type="similarity">
    <text evidence="1">Belongs to the hemerythrin family.</text>
</comment>
<organism evidence="6 7">
    <name type="scientific">Helicobacter ganmani</name>
    <dbReference type="NCBI Taxonomy" id="60246"/>
    <lineage>
        <taxon>Bacteria</taxon>
        <taxon>Pseudomonadati</taxon>
        <taxon>Campylobacterota</taxon>
        <taxon>Epsilonproteobacteria</taxon>
        <taxon>Campylobacterales</taxon>
        <taxon>Helicobacteraceae</taxon>
        <taxon>Helicobacter</taxon>
    </lineage>
</organism>
<dbReference type="InterPro" id="IPR035938">
    <property type="entry name" value="Hemerythrin-like_sf"/>
</dbReference>
<evidence type="ECO:0000313" key="7">
    <source>
        <dbReference type="Proteomes" id="UP000256650"/>
    </source>
</evidence>
<dbReference type="CDD" id="cd12107">
    <property type="entry name" value="Hemerythrin"/>
    <property type="match status" value="1"/>
</dbReference>
<dbReference type="InterPro" id="IPR012827">
    <property type="entry name" value="Hemerythrin_metal-bd"/>
</dbReference>